<evidence type="ECO:0000313" key="2">
    <source>
        <dbReference type="EMBL" id="RPA77692.1"/>
    </source>
</evidence>
<accession>A0A3N4HV26</accession>
<dbReference type="AlphaFoldDB" id="A0A3N4HV26"/>
<dbReference type="Proteomes" id="UP000275078">
    <property type="component" value="Unassembled WGS sequence"/>
</dbReference>
<proteinExistence type="predicted"/>
<feature type="region of interest" description="Disordered" evidence="1">
    <location>
        <begin position="103"/>
        <end position="152"/>
    </location>
</feature>
<name>A0A3N4HV26_ASCIM</name>
<dbReference type="EMBL" id="ML119722">
    <property type="protein sequence ID" value="RPA77692.1"/>
    <property type="molecule type" value="Genomic_DNA"/>
</dbReference>
<evidence type="ECO:0000256" key="1">
    <source>
        <dbReference type="SAM" id="MobiDB-lite"/>
    </source>
</evidence>
<feature type="region of interest" description="Disordered" evidence="1">
    <location>
        <begin position="239"/>
        <end position="315"/>
    </location>
</feature>
<sequence>MSSTGACKVCTKTLAVPTARSYTDIQAFDNARQLNGDVNNQSYYTYNNPTYNTHNTNNSNSSFNNGTAIVVGLASAGLTTGGTAGLAYGYAHQTTITHTVTPTATAHPTSQTGSPSTQQPPAVEPTPVPADDDQPSACPAKPPRPLKNHKGDKTELEATYDFHNNESNLDSSSSTTFNQSNNSGIVVNVQFPESTTAEAAAGAVMSGSFVAGEYQFATPRPTNCTTFITITEKSHWNSRTPTVPAAVKTASTETSTSMTTFTTLTSHQTSTTKTSKRKRNSDEPADETPPSKPKRPRSFRNSSSQPERHHSGRSAMIGGAVNAAVVGMQALSRSSITTLAAQNPVPQLILLGAQSSEGTSGSGEGLFINEGCRFDASGGTTAGVESTRPLPMRKWLEAKWAEEAKRADASRVMEVD</sequence>
<keyword evidence="3" id="KW-1185">Reference proteome</keyword>
<feature type="compositionally biased region" description="Polar residues" evidence="1">
    <location>
        <begin position="110"/>
        <end position="120"/>
    </location>
</feature>
<evidence type="ECO:0000313" key="3">
    <source>
        <dbReference type="Proteomes" id="UP000275078"/>
    </source>
</evidence>
<organism evidence="2 3">
    <name type="scientific">Ascobolus immersus RN42</name>
    <dbReference type="NCBI Taxonomy" id="1160509"/>
    <lineage>
        <taxon>Eukaryota</taxon>
        <taxon>Fungi</taxon>
        <taxon>Dikarya</taxon>
        <taxon>Ascomycota</taxon>
        <taxon>Pezizomycotina</taxon>
        <taxon>Pezizomycetes</taxon>
        <taxon>Pezizales</taxon>
        <taxon>Ascobolaceae</taxon>
        <taxon>Ascobolus</taxon>
    </lineage>
</organism>
<feature type="compositionally biased region" description="Low complexity" evidence="1">
    <location>
        <begin position="249"/>
        <end position="273"/>
    </location>
</feature>
<reference evidence="2 3" key="1">
    <citation type="journal article" date="2018" name="Nat. Ecol. Evol.">
        <title>Pezizomycetes genomes reveal the molecular basis of ectomycorrhizal truffle lifestyle.</title>
        <authorList>
            <person name="Murat C."/>
            <person name="Payen T."/>
            <person name="Noel B."/>
            <person name="Kuo A."/>
            <person name="Morin E."/>
            <person name="Chen J."/>
            <person name="Kohler A."/>
            <person name="Krizsan K."/>
            <person name="Balestrini R."/>
            <person name="Da Silva C."/>
            <person name="Montanini B."/>
            <person name="Hainaut M."/>
            <person name="Levati E."/>
            <person name="Barry K.W."/>
            <person name="Belfiori B."/>
            <person name="Cichocki N."/>
            <person name="Clum A."/>
            <person name="Dockter R.B."/>
            <person name="Fauchery L."/>
            <person name="Guy J."/>
            <person name="Iotti M."/>
            <person name="Le Tacon F."/>
            <person name="Lindquist E.A."/>
            <person name="Lipzen A."/>
            <person name="Malagnac F."/>
            <person name="Mello A."/>
            <person name="Molinier V."/>
            <person name="Miyauchi S."/>
            <person name="Poulain J."/>
            <person name="Riccioni C."/>
            <person name="Rubini A."/>
            <person name="Sitrit Y."/>
            <person name="Splivallo R."/>
            <person name="Traeger S."/>
            <person name="Wang M."/>
            <person name="Zifcakova L."/>
            <person name="Wipf D."/>
            <person name="Zambonelli A."/>
            <person name="Paolocci F."/>
            <person name="Nowrousian M."/>
            <person name="Ottonello S."/>
            <person name="Baldrian P."/>
            <person name="Spatafora J.W."/>
            <person name="Henrissat B."/>
            <person name="Nagy L.G."/>
            <person name="Aury J.M."/>
            <person name="Wincker P."/>
            <person name="Grigoriev I.V."/>
            <person name="Bonfante P."/>
            <person name="Martin F.M."/>
        </authorList>
    </citation>
    <scope>NUCLEOTIDE SEQUENCE [LARGE SCALE GENOMIC DNA]</scope>
    <source>
        <strain evidence="2 3">RN42</strain>
    </source>
</reference>
<gene>
    <name evidence="2" type="ORF">BJ508DRAFT_364310</name>
</gene>
<protein>
    <submittedName>
        <fullName evidence="2">Uncharacterized protein</fullName>
    </submittedName>
</protein>